<organism evidence="1">
    <name type="scientific">viral metagenome</name>
    <dbReference type="NCBI Taxonomy" id="1070528"/>
    <lineage>
        <taxon>unclassified sequences</taxon>
        <taxon>metagenomes</taxon>
        <taxon>organismal metagenomes</taxon>
    </lineage>
</organism>
<sequence>MERRISKKVNDYIHNFKNEIAEKVKAIDSSDPTEIMNFIYQYKNFELSKEDFMKRKRVKNMVPVYERCCAKRANGQQCTRRKKDDLQYCGTHSKGTPHGIMNENETVSTVTKVEVSAIDIKGIVYYLDNNGNVYDTEDIIANKKNPRIIAKYEQNGETYTIPSLFD</sequence>
<dbReference type="AlphaFoldDB" id="A0A6C0CXK2"/>
<evidence type="ECO:0000313" key="1">
    <source>
        <dbReference type="EMBL" id="QHT09031.1"/>
    </source>
</evidence>
<dbReference type="EMBL" id="MN739506">
    <property type="protein sequence ID" value="QHT09031.1"/>
    <property type="molecule type" value="Genomic_DNA"/>
</dbReference>
<proteinExistence type="predicted"/>
<reference evidence="1" key="1">
    <citation type="journal article" date="2020" name="Nature">
        <title>Giant virus diversity and host interactions through global metagenomics.</title>
        <authorList>
            <person name="Schulz F."/>
            <person name="Roux S."/>
            <person name="Paez-Espino D."/>
            <person name="Jungbluth S."/>
            <person name="Walsh D.A."/>
            <person name="Denef V.J."/>
            <person name="McMahon K.D."/>
            <person name="Konstantinidis K.T."/>
            <person name="Eloe-Fadrosh E.A."/>
            <person name="Kyrpides N.C."/>
            <person name="Woyke T."/>
        </authorList>
    </citation>
    <scope>NUCLEOTIDE SEQUENCE</scope>
    <source>
        <strain evidence="1">GVMAG-M-3300023109-53</strain>
    </source>
</reference>
<name>A0A6C0CXK2_9ZZZZ</name>
<protein>
    <submittedName>
        <fullName evidence="1">Uncharacterized protein</fullName>
    </submittedName>
</protein>
<accession>A0A6C0CXK2</accession>